<gene>
    <name evidence="1" type="ORF">EDC14_10252</name>
</gene>
<comment type="caution">
    <text evidence="1">The sequence shown here is derived from an EMBL/GenBank/DDBJ whole genome shotgun (WGS) entry which is preliminary data.</text>
</comment>
<keyword evidence="2" id="KW-1185">Reference proteome</keyword>
<name>A0A4R1R9I9_HYDET</name>
<sequence>MERKERKENGYCGLYCGACPVFMKTQNGQIEQLAAELGTPVVEVACFGCKSNQVAKWCRDDCPIKKCSQEKGHDYCIECDDYLCKDLMEFRDDPRYPYHTEIEAYLDQIRKEGTESWLNFMKIRWSCKNCHTPYDWFQQTCNRCGAAVAGYHKPES</sequence>
<protein>
    <submittedName>
        <fullName evidence="1">Uncharacterized protein DUF3795</fullName>
    </submittedName>
</protein>
<dbReference type="Proteomes" id="UP000295008">
    <property type="component" value="Unassembled WGS sequence"/>
</dbReference>
<dbReference type="RefSeq" id="WP_132015673.1">
    <property type="nucleotide sequence ID" value="NZ_SLUN01000025.1"/>
</dbReference>
<dbReference type="EMBL" id="SLUN01000025">
    <property type="protein sequence ID" value="TCL62383.1"/>
    <property type="molecule type" value="Genomic_DNA"/>
</dbReference>
<organism evidence="1 2">
    <name type="scientific">Hydrogenispora ethanolica</name>
    <dbReference type="NCBI Taxonomy" id="1082276"/>
    <lineage>
        <taxon>Bacteria</taxon>
        <taxon>Bacillati</taxon>
        <taxon>Bacillota</taxon>
        <taxon>Hydrogenispora</taxon>
    </lineage>
</organism>
<dbReference type="Pfam" id="PF12675">
    <property type="entry name" value="DUF3795"/>
    <property type="match status" value="1"/>
</dbReference>
<dbReference type="OrthoDB" id="9803966at2"/>
<accession>A0A4R1R9I9</accession>
<dbReference type="AlphaFoldDB" id="A0A4R1R9I9"/>
<evidence type="ECO:0000313" key="2">
    <source>
        <dbReference type="Proteomes" id="UP000295008"/>
    </source>
</evidence>
<dbReference type="InterPro" id="IPR024227">
    <property type="entry name" value="DUF3795"/>
</dbReference>
<evidence type="ECO:0000313" key="1">
    <source>
        <dbReference type="EMBL" id="TCL62383.1"/>
    </source>
</evidence>
<proteinExistence type="predicted"/>
<reference evidence="1 2" key="1">
    <citation type="submission" date="2019-03" db="EMBL/GenBank/DDBJ databases">
        <title>Genomic Encyclopedia of Type Strains, Phase IV (KMG-IV): sequencing the most valuable type-strain genomes for metagenomic binning, comparative biology and taxonomic classification.</title>
        <authorList>
            <person name="Goeker M."/>
        </authorList>
    </citation>
    <scope>NUCLEOTIDE SEQUENCE [LARGE SCALE GENOMIC DNA]</scope>
    <source>
        <strain evidence="1 2">LX-B</strain>
    </source>
</reference>